<dbReference type="EMBL" id="LGFD01000011">
    <property type="protein sequence ID" value="KUK17937.1"/>
    <property type="molecule type" value="Genomic_DNA"/>
</dbReference>
<gene>
    <name evidence="2" type="ORF">XD54_0772</name>
</gene>
<reference evidence="3" key="1">
    <citation type="journal article" date="2015" name="MBio">
        <title>Genome-Resolved Metagenomic Analysis Reveals Roles for Candidate Phyla and Other Microbial Community Members in Biogeochemical Transformations in Oil Reservoirs.</title>
        <authorList>
            <person name="Hu P."/>
            <person name="Tom L."/>
            <person name="Singh A."/>
            <person name="Thomas B.C."/>
            <person name="Baker B.J."/>
            <person name="Piceno Y.M."/>
            <person name="Andersen G.L."/>
            <person name="Banfield J.F."/>
        </authorList>
    </citation>
    <scope>NUCLEOTIDE SEQUENCE [LARGE SCALE GENOMIC DNA]</scope>
</reference>
<dbReference type="InterPro" id="IPR016619">
    <property type="entry name" value="UCP014439_ACT"/>
</dbReference>
<dbReference type="RefSeq" id="WP_283217470.1">
    <property type="nucleotide sequence ID" value="NZ_LGFD01000011.1"/>
</dbReference>
<dbReference type="PIRSF" id="PIRSF014439">
    <property type="entry name" value="APE1894_ACT"/>
    <property type="match status" value="1"/>
</dbReference>
<dbReference type="Gene3D" id="3.30.2130.10">
    <property type="entry name" value="VC0802-like"/>
    <property type="match status" value="1"/>
</dbReference>
<dbReference type="AlphaFoldDB" id="A0A101EM86"/>
<evidence type="ECO:0000259" key="1">
    <source>
        <dbReference type="PROSITE" id="PS51671"/>
    </source>
</evidence>
<organism evidence="2 3">
    <name type="scientific">Thermococcus sibiricus</name>
    <dbReference type="NCBI Taxonomy" id="172049"/>
    <lineage>
        <taxon>Archaea</taxon>
        <taxon>Methanobacteriati</taxon>
        <taxon>Methanobacteriota</taxon>
        <taxon>Thermococci</taxon>
        <taxon>Thermococcales</taxon>
        <taxon>Thermococcaceae</taxon>
        <taxon>Thermococcus</taxon>
    </lineage>
</organism>
<name>A0A101EM86_9EURY</name>
<accession>A0A101EM86</accession>
<dbReference type="SUPFAM" id="SSF55021">
    <property type="entry name" value="ACT-like"/>
    <property type="match status" value="1"/>
</dbReference>
<comment type="caution">
    <text evidence="2">The sequence shown here is derived from an EMBL/GenBank/DDBJ whole genome shotgun (WGS) entry which is preliminary data.</text>
</comment>
<evidence type="ECO:0000313" key="3">
    <source>
        <dbReference type="Proteomes" id="UP000053911"/>
    </source>
</evidence>
<dbReference type="Pfam" id="PF13840">
    <property type="entry name" value="ACT_7"/>
    <property type="match status" value="1"/>
</dbReference>
<dbReference type="PROSITE" id="PS51671">
    <property type="entry name" value="ACT"/>
    <property type="match status" value="1"/>
</dbReference>
<dbReference type="InterPro" id="IPR045865">
    <property type="entry name" value="ACT-like_dom_sf"/>
</dbReference>
<dbReference type="PATRIC" id="fig|172049.5.peg.1548"/>
<protein>
    <recommendedName>
        <fullName evidence="1">ACT domain-containing protein</fullName>
    </recommendedName>
</protein>
<sequence>MQKDKQSITKVVKDLVITKPAIRECMILDVVNYSALARLLLEELEGKGIKTTAGAVKMALIRIGEELRGERRFFEKQIKDVIARTVIGLQSDLTVVTAEKGALLNRIEKLSKVMEKARFFQLTQGVETFTIVISSEEKEEIIKLLKERIVDLTEEQTAIILISPEEIIETPGIVAFVTSALSSNGVNITQVISCHKDTIFVLDREVALKAYQILEELILKMRKA</sequence>
<dbReference type="InterPro" id="IPR027795">
    <property type="entry name" value="CASTOR_ACT_dom"/>
</dbReference>
<proteinExistence type="predicted"/>
<dbReference type="Proteomes" id="UP000053911">
    <property type="component" value="Unassembled WGS sequence"/>
</dbReference>
<feature type="domain" description="ACT" evidence="1">
    <location>
        <begin position="162"/>
        <end position="224"/>
    </location>
</feature>
<dbReference type="InterPro" id="IPR002912">
    <property type="entry name" value="ACT_dom"/>
</dbReference>
<evidence type="ECO:0000313" key="2">
    <source>
        <dbReference type="EMBL" id="KUK17937.1"/>
    </source>
</evidence>